<reference evidence="3" key="2">
    <citation type="submission" date="2015-01" db="EMBL/GenBank/DDBJ databases">
        <title>Evolutionary Origins and Diversification of the Mycorrhizal Mutualists.</title>
        <authorList>
            <consortium name="DOE Joint Genome Institute"/>
            <consortium name="Mycorrhizal Genomics Consortium"/>
            <person name="Kohler A."/>
            <person name="Kuo A."/>
            <person name="Nagy L.G."/>
            <person name="Floudas D."/>
            <person name="Copeland A."/>
            <person name="Barry K.W."/>
            <person name="Cichocki N."/>
            <person name="Veneault-Fourrey C."/>
            <person name="LaButti K."/>
            <person name="Lindquist E.A."/>
            <person name="Lipzen A."/>
            <person name="Lundell T."/>
            <person name="Morin E."/>
            <person name="Murat C."/>
            <person name="Riley R."/>
            <person name="Ohm R."/>
            <person name="Sun H."/>
            <person name="Tunlid A."/>
            <person name="Henrissat B."/>
            <person name="Grigoriev I.V."/>
            <person name="Hibbett D.S."/>
            <person name="Martin F."/>
        </authorList>
    </citation>
    <scope>NUCLEOTIDE SEQUENCE [LARGE SCALE GENOMIC DNA]</scope>
    <source>
        <strain evidence="3">UH-Slu-Lm8-n1</strain>
    </source>
</reference>
<dbReference type="Proteomes" id="UP000054485">
    <property type="component" value="Unassembled WGS sequence"/>
</dbReference>
<reference evidence="2 3" key="1">
    <citation type="submission" date="2014-04" db="EMBL/GenBank/DDBJ databases">
        <authorList>
            <consortium name="DOE Joint Genome Institute"/>
            <person name="Kuo A."/>
            <person name="Ruytinx J."/>
            <person name="Rineau F."/>
            <person name="Colpaert J."/>
            <person name="Kohler A."/>
            <person name="Nagy L.G."/>
            <person name="Floudas D."/>
            <person name="Copeland A."/>
            <person name="Barry K.W."/>
            <person name="Cichocki N."/>
            <person name="Veneault-Fourrey C."/>
            <person name="LaButti K."/>
            <person name="Lindquist E.A."/>
            <person name="Lipzen A."/>
            <person name="Lundell T."/>
            <person name="Morin E."/>
            <person name="Murat C."/>
            <person name="Sun H."/>
            <person name="Tunlid A."/>
            <person name="Henrissat B."/>
            <person name="Grigoriev I.V."/>
            <person name="Hibbett D.S."/>
            <person name="Martin F."/>
            <person name="Nordberg H.P."/>
            <person name="Cantor M.N."/>
            <person name="Hua S.X."/>
        </authorList>
    </citation>
    <scope>NUCLEOTIDE SEQUENCE [LARGE SCALE GENOMIC DNA]</scope>
    <source>
        <strain evidence="2 3">UH-Slu-Lm8-n1</strain>
    </source>
</reference>
<feature type="signal peptide" evidence="1">
    <location>
        <begin position="1"/>
        <end position="21"/>
    </location>
</feature>
<evidence type="ECO:0000313" key="2">
    <source>
        <dbReference type="EMBL" id="KIK39248.1"/>
    </source>
</evidence>
<keyword evidence="1" id="KW-0732">Signal</keyword>
<organism evidence="2 3">
    <name type="scientific">Suillus luteus UH-Slu-Lm8-n1</name>
    <dbReference type="NCBI Taxonomy" id="930992"/>
    <lineage>
        <taxon>Eukaryota</taxon>
        <taxon>Fungi</taxon>
        <taxon>Dikarya</taxon>
        <taxon>Basidiomycota</taxon>
        <taxon>Agaricomycotina</taxon>
        <taxon>Agaricomycetes</taxon>
        <taxon>Agaricomycetidae</taxon>
        <taxon>Boletales</taxon>
        <taxon>Suillineae</taxon>
        <taxon>Suillaceae</taxon>
        <taxon>Suillus</taxon>
    </lineage>
</organism>
<keyword evidence="3" id="KW-1185">Reference proteome</keyword>
<name>A0A0D0B5V9_9AGAM</name>
<dbReference type="InParanoid" id="A0A0D0B5V9"/>
<dbReference type="HOGENOM" id="CLU_2470570_0_0_1"/>
<dbReference type="AlphaFoldDB" id="A0A0D0B5V9"/>
<gene>
    <name evidence="2" type="ORF">CY34DRAFT_808499</name>
</gene>
<sequence>MRVSSALVLAVVVALSSSISATPVEPRGEAAPQCPVTCWGVDGCGSRMAAYGSFLLGEPGFYFQVGLVSPLALTHELIVILLSCSTHC</sequence>
<accession>A0A0D0B5V9</accession>
<proteinExistence type="predicted"/>
<dbReference type="EMBL" id="KN835351">
    <property type="protein sequence ID" value="KIK39248.1"/>
    <property type="molecule type" value="Genomic_DNA"/>
</dbReference>
<protein>
    <submittedName>
        <fullName evidence="2">Uncharacterized protein</fullName>
    </submittedName>
</protein>
<feature type="chain" id="PRO_5002219216" evidence="1">
    <location>
        <begin position="22"/>
        <end position="88"/>
    </location>
</feature>
<evidence type="ECO:0000256" key="1">
    <source>
        <dbReference type="SAM" id="SignalP"/>
    </source>
</evidence>
<evidence type="ECO:0000313" key="3">
    <source>
        <dbReference type="Proteomes" id="UP000054485"/>
    </source>
</evidence>